<dbReference type="PANTHER" id="PTHR36455">
    <property type="match status" value="1"/>
</dbReference>
<evidence type="ECO:0000313" key="2">
    <source>
        <dbReference type="Proteomes" id="UP000190135"/>
    </source>
</evidence>
<dbReference type="RefSeq" id="WP_078706560.1">
    <property type="nucleotide sequence ID" value="NZ_FUXL01000001.1"/>
</dbReference>
<proteinExistence type="predicted"/>
<dbReference type="AlphaFoldDB" id="A0A1T4LKM7"/>
<name>A0A1T4LKM7_9HYPH</name>
<dbReference type="InterPro" id="IPR008878">
    <property type="entry name" value="Transposase_IS66_Orf2"/>
</dbReference>
<sequence length="117" mass="13226">MIPIPSGVKVWLATGHTDMRKGFPGRAKRLLVQEVLKRDPMSGHLFCFRGRRGDLLKVIWHDGQGACLYTKKLERGRFLWPSIADGVVTISPAQLGYLLEGIDWRNPQKTWRPSSVG</sequence>
<keyword evidence="2" id="KW-1185">Reference proteome</keyword>
<dbReference type="OrthoDB" id="9801450at2"/>
<gene>
    <name evidence="1" type="ORF">SAMN05428963_101261</name>
</gene>
<protein>
    <submittedName>
        <fullName evidence="1">Transposase</fullName>
    </submittedName>
</protein>
<accession>A0A1T4LKM7</accession>
<dbReference type="Proteomes" id="UP000190135">
    <property type="component" value="Unassembled WGS sequence"/>
</dbReference>
<evidence type="ECO:0000313" key="1">
    <source>
        <dbReference type="EMBL" id="SJZ55265.1"/>
    </source>
</evidence>
<dbReference type="EMBL" id="FUXL01000001">
    <property type="protein sequence ID" value="SJZ55265.1"/>
    <property type="molecule type" value="Genomic_DNA"/>
</dbReference>
<dbReference type="PANTHER" id="PTHR36455:SF1">
    <property type="entry name" value="BLR8292 PROTEIN"/>
    <property type="match status" value="1"/>
</dbReference>
<dbReference type="NCBIfam" id="NF033819">
    <property type="entry name" value="IS66_TnpB"/>
    <property type="match status" value="1"/>
</dbReference>
<organism evidence="1 2">
    <name type="scientific">Consotaella salsifontis</name>
    <dbReference type="NCBI Taxonomy" id="1365950"/>
    <lineage>
        <taxon>Bacteria</taxon>
        <taxon>Pseudomonadati</taxon>
        <taxon>Pseudomonadota</taxon>
        <taxon>Alphaproteobacteria</taxon>
        <taxon>Hyphomicrobiales</taxon>
        <taxon>Aurantimonadaceae</taxon>
        <taxon>Consotaella</taxon>
    </lineage>
</organism>
<dbReference type="STRING" id="1365950.SAMN05428963_101261"/>
<dbReference type="Pfam" id="PF05717">
    <property type="entry name" value="TnpB_IS66"/>
    <property type="match status" value="1"/>
</dbReference>
<reference evidence="1 2" key="1">
    <citation type="submission" date="2017-02" db="EMBL/GenBank/DDBJ databases">
        <authorList>
            <person name="Peterson S.W."/>
        </authorList>
    </citation>
    <scope>NUCLEOTIDE SEQUENCE [LARGE SCALE GENOMIC DNA]</scope>
    <source>
        <strain evidence="1 2">USBA 369</strain>
    </source>
</reference>